<gene>
    <name evidence="2" type="ORF">RRG08_006868</name>
</gene>
<protein>
    <submittedName>
        <fullName evidence="2">Uncharacterized protein</fullName>
    </submittedName>
</protein>
<dbReference type="AlphaFoldDB" id="A0AAE1EB96"/>
<evidence type="ECO:0000313" key="3">
    <source>
        <dbReference type="Proteomes" id="UP001283361"/>
    </source>
</evidence>
<comment type="caution">
    <text evidence="2">The sequence shown here is derived from an EMBL/GenBank/DDBJ whole genome shotgun (WGS) entry which is preliminary data.</text>
</comment>
<keyword evidence="1" id="KW-0812">Transmembrane</keyword>
<evidence type="ECO:0000256" key="1">
    <source>
        <dbReference type="SAM" id="Phobius"/>
    </source>
</evidence>
<name>A0AAE1EB96_9GAST</name>
<feature type="transmembrane region" description="Helical" evidence="1">
    <location>
        <begin position="12"/>
        <end position="31"/>
    </location>
</feature>
<dbReference type="EMBL" id="JAWDGP010000364">
    <property type="protein sequence ID" value="KAK3801151.1"/>
    <property type="molecule type" value="Genomic_DNA"/>
</dbReference>
<accession>A0AAE1EB96</accession>
<sequence length="99" mass="10707">MKVDLWIISDSLMLLLLLIYVSANFLASYVHNLLNASPCRRAGEREWAKTAAQPQFAGSMLLGAGGGETYTHDTIVGINQHLANCAVYISINGPANRST</sequence>
<reference evidence="2" key="1">
    <citation type="journal article" date="2023" name="G3 (Bethesda)">
        <title>A reference genome for the long-term kleptoplast-retaining sea slug Elysia crispata morphotype clarki.</title>
        <authorList>
            <person name="Eastman K.E."/>
            <person name="Pendleton A.L."/>
            <person name="Shaikh M.A."/>
            <person name="Suttiyut T."/>
            <person name="Ogas R."/>
            <person name="Tomko P."/>
            <person name="Gavelis G."/>
            <person name="Widhalm J.R."/>
            <person name="Wisecaver J.H."/>
        </authorList>
    </citation>
    <scope>NUCLEOTIDE SEQUENCE</scope>
    <source>
        <strain evidence="2">ECLA1</strain>
    </source>
</reference>
<proteinExistence type="predicted"/>
<organism evidence="2 3">
    <name type="scientific">Elysia crispata</name>
    <name type="common">lettuce slug</name>
    <dbReference type="NCBI Taxonomy" id="231223"/>
    <lineage>
        <taxon>Eukaryota</taxon>
        <taxon>Metazoa</taxon>
        <taxon>Spiralia</taxon>
        <taxon>Lophotrochozoa</taxon>
        <taxon>Mollusca</taxon>
        <taxon>Gastropoda</taxon>
        <taxon>Heterobranchia</taxon>
        <taxon>Euthyneura</taxon>
        <taxon>Panpulmonata</taxon>
        <taxon>Sacoglossa</taxon>
        <taxon>Placobranchoidea</taxon>
        <taxon>Plakobranchidae</taxon>
        <taxon>Elysia</taxon>
    </lineage>
</organism>
<evidence type="ECO:0000313" key="2">
    <source>
        <dbReference type="EMBL" id="KAK3801151.1"/>
    </source>
</evidence>
<keyword evidence="1" id="KW-1133">Transmembrane helix</keyword>
<keyword evidence="1" id="KW-0472">Membrane</keyword>
<keyword evidence="3" id="KW-1185">Reference proteome</keyword>
<dbReference type="Proteomes" id="UP001283361">
    <property type="component" value="Unassembled WGS sequence"/>
</dbReference>